<feature type="domain" description="S1 motif" evidence="8">
    <location>
        <begin position="141"/>
        <end position="206"/>
    </location>
</feature>
<dbReference type="RefSeq" id="WP_101071689.1">
    <property type="nucleotide sequence ID" value="NZ_PISP01000001.1"/>
</dbReference>
<dbReference type="SMART" id="SM00322">
    <property type="entry name" value="KH"/>
    <property type="match status" value="2"/>
</dbReference>
<keyword evidence="5 7" id="KW-0805">Transcription regulation</keyword>
<keyword evidence="4 7" id="KW-0694">RNA-binding</keyword>
<dbReference type="InterPro" id="IPR013735">
    <property type="entry name" value="TF_NusA_N"/>
</dbReference>
<evidence type="ECO:0000256" key="5">
    <source>
        <dbReference type="ARBA" id="ARBA00023015"/>
    </source>
</evidence>
<sequence length="419" mass="47866">MQNEISKQIIQSFAEIAKDKGIDKDLLLSILEDVFRTMIRKKYESDESFEVILNADRGEIQILHIREVVPADELTDPVTEITLEEAQKHDPDLELYDEYAQEISITDFGRRAVSMARQQLAQRIREIEKDNVFEEYSDRIGEIVLGDVYQVRHNKDILVNHNGVELLLPKNEQIYKDRYRKGDTIRAVVSEVKRIGGNPTVIISRTSPLFLERLFENEIPEVFDGIIELKRIAREPGDRSKVAVVSYDERVDPVGACVGMKGIRIHAIVRELQNENIDVINYSDDKIEFIKRALQPARVAKVEISEDGKQANVLVPADEVSKAIGKGGVNIRLASKLVGCEIDVYREVEEEDDIDLAEFEVDFGKETIDMLFEIGCDSARAVLELDEDEIVRRTEGKITKEEAEKIIDIIAYEFEDEED</sequence>
<dbReference type="InterPro" id="IPR036555">
    <property type="entry name" value="NusA_N_sf"/>
</dbReference>
<evidence type="ECO:0000259" key="8">
    <source>
        <dbReference type="PROSITE" id="PS50126"/>
    </source>
</evidence>
<dbReference type="GO" id="GO:0003723">
    <property type="term" value="F:RNA binding"/>
    <property type="evidence" value="ECO:0007669"/>
    <property type="project" value="UniProtKB-UniRule"/>
</dbReference>
<dbReference type="InterPro" id="IPR030842">
    <property type="entry name" value="TF_NusA_bacterial"/>
</dbReference>
<dbReference type="NCBIfam" id="TIGR01953">
    <property type="entry name" value="NusA"/>
    <property type="match status" value="1"/>
</dbReference>
<dbReference type="Gene3D" id="2.40.50.140">
    <property type="entry name" value="Nucleic acid-binding proteins"/>
    <property type="match status" value="1"/>
</dbReference>
<dbReference type="InterPro" id="IPR003029">
    <property type="entry name" value="S1_domain"/>
</dbReference>
<keyword evidence="1 7" id="KW-0806">Transcription termination</keyword>
<evidence type="ECO:0000256" key="1">
    <source>
        <dbReference type="ARBA" id="ARBA00022472"/>
    </source>
</evidence>
<dbReference type="SUPFAM" id="SSF69705">
    <property type="entry name" value="Transcription factor NusA, N-terminal domain"/>
    <property type="match status" value="1"/>
</dbReference>
<evidence type="ECO:0000256" key="3">
    <source>
        <dbReference type="ARBA" id="ARBA00022814"/>
    </source>
</evidence>
<dbReference type="GO" id="GO:0005829">
    <property type="term" value="C:cytosol"/>
    <property type="evidence" value="ECO:0007669"/>
    <property type="project" value="TreeGrafter"/>
</dbReference>
<dbReference type="InterPro" id="IPR015946">
    <property type="entry name" value="KH_dom-like_a/b"/>
</dbReference>
<dbReference type="PROSITE" id="PS50126">
    <property type="entry name" value="S1"/>
    <property type="match status" value="1"/>
</dbReference>
<dbReference type="GO" id="GO:0031564">
    <property type="term" value="P:transcription antitermination"/>
    <property type="evidence" value="ECO:0007669"/>
    <property type="project" value="UniProtKB-UniRule"/>
</dbReference>
<gene>
    <name evidence="7" type="primary">nusA</name>
    <name evidence="9" type="ORF">CWD77_02720</name>
</gene>
<protein>
    <recommendedName>
        <fullName evidence="7">Transcription termination/antitermination protein NusA</fullName>
    </recommendedName>
</protein>
<dbReference type="SUPFAM" id="SSF54814">
    <property type="entry name" value="Prokaryotic type KH domain (KH-domain type II)"/>
    <property type="match status" value="2"/>
</dbReference>
<comment type="caution">
    <text evidence="9">The sequence shown here is derived from an EMBL/GenBank/DDBJ whole genome shotgun (WGS) entry which is preliminary data.</text>
</comment>
<evidence type="ECO:0000256" key="2">
    <source>
        <dbReference type="ARBA" id="ARBA00022490"/>
    </source>
</evidence>
<evidence type="ECO:0000313" key="10">
    <source>
        <dbReference type="Proteomes" id="UP000233398"/>
    </source>
</evidence>
<comment type="function">
    <text evidence="7">Participates in both transcription termination and antitermination.</text>
</comment>
<evidence type="ECO:0000313" key="9">
    <source>
        <dbReference type="EMBL" id="PKD44397.1"/>
    </source>
</evidence>
<comment type="subcellular location">
    <subcellularLocation>
        <location evidence="7">Cytoplasm</location>
    </subcellularLocation>
</comment>
<keyword evidence="6 7" id="KW-0804">Transcription</keyword>
<dbReference type="GO" id="GO:0003700">
    <property type="term" value="F:DNA-binding transcription factor activity"/>
    <property type="evidence" value="ECO:0007669"/>
    <property type="project" value="InterPro"/>
</dbReference>
<dbReference type="EMBL" id="PISP01000001">
    <property type="protein sequence ID" value="PKD44397.1"/>
    <property type="molecule type" value="Genomic_DNA"/>
</dbReference>
<comment type="similarity">
    <text evidence="7">Belongs to the NusA family.</text>
</comment>
<dbReference type="PANTHER" id="PTHR22648">
    <property type="entry name" value="TRANSCRIPTION TERMINATION FACTOR NUSA"/>
    <property type="match status" value="1"/>
</dbReference>
<evidence type="ECO:0000256" key="7">
    <source>
        <dbReference type="HAMAP-Rule" id="MF_00945"/>
    </source>
</evidence>
<dbReference type="Pfam" id="PF08529">
    <property type="entry name" value="NusA_N"/>
    <property type="match status" value="1"/>
</dbReference>
<name>A0A2N0VJL8_9BACT</name>
<dbReference type="SUPFAM" id="SSF50249">
    <property type="entry name" value="Nucleic acid-binding proteins"/>
    <property type="match status" value="1"/>
</dbReference>
<dbReference type="Gene3D" id="3.30.1480.10">
    <property type="entry name" value="NusA, N-terminal domain"/>
    <property type="match status" value="1"/>
</dbReference>
<dbReference type="FunFam" id="3.30.300.20:FF:000002">
    <property type="entry name" value="Transcription termination/antitermination protein NusA"/>
    <property type="match status" value="1"/>
</dbReference>
<dbReference type="InterPro" id="IPR058582">
    <property type="entry name" value="KH_NusA_2nd"/>
</dbReference>
<dbReference type="InterPro" id="IPR009019">
    <property type="entry name" value="KH_sf_prok-type"/>
</dbReference>
<dbReference type="InterPro" id="IPR010213">
    <property type="entry name" value="TF_NusA"/>
</dbReference>
<dbReference type="PANTHER" id="PTHR22648:SF0">
    <property type="entry name" value="TRANSCRIPTION TERMINATION_ANTITERMINATION PROTEIN NUSA"/>
    <property type="match status" value="1"/>
</dbReference>
<dbReference type="CDD" id="cd22529">
    <property type="entry name" value="KH-II_NusA_rpt2"/>
    <property type="match status" value="1"/>
</dbReference>
<keyword evidence="2 7" id="KW-0963">Cytoplasm</keyword>
<dbReference type="CDD" id="cd04455">
    <property type="entry name" value="S1_NusA"/>
    <property type="match status" value="1"/>
</dbReference>
<organism evidence="9 10">
    <name type="scientific">Rhodohalobacter barkolensis</name>
    <dbReference type="NCBI Taxonomy" id="2053187"/>
    <lineage>
        <taxon>Bacteria</taxon>
        <taxon>Pseudomonadati</taxon>
        <taxon>Balneolota</taxon>
        <taxon>Balneolia</taxon>
        <taxon>Balneolales</taxon>
        <taxon>Balneolaceae</taxon>
        <taxon>Rhodohalobacter</taxon>
    </lineage>
</organism>
<reference evidence="9 10" key="1">
    <citation type="submission" date="2017-11" db="EMBL/GenBank/DDBJ databases">
        <title>Rhodohalobacter 15182 sp. nov., isolated from a salt lake.</title>
        <authorList>
            <person name="Han S."/>
        </authorList>
    </citation>
    <scope>NUCLEOTIDE SEQUENCE [LARGE SCALE GENOMIC DNA]</scope>
    <source>
        <strain evidence="9 10">15182</strain>
    </source>
</reference>
<dbReference type="InterPro" id="IPR004087">
    <property type="entry name" value="KH_dom"/>
</dbReference>
<dbReference type="FunFam" id="3.30.300.20:FF:000005">
    <property type="entry name" value="Transcription termination/antitermination protein NusA"/>
    <property type="match status" value="1"/>
</dbReference>
<accession>A0A2N0VJL8</accession>
<dbReference type="PROSITE" id="PS50084">
    <property type="entry name" value="KH_TYPE_1"/>
    <property type="match status" value="1"/>
</dbReference>
<dbReference type="Pfam" id="PF26594">
    <property type="entry name" value="KH_NusA_2nd"/>
    <property type="match status" value="1"/>
</dbReference>
<dbReference type="CDD" id="cd02134">
    <property type="entry name" value="KH-II_NusA_rpt1"/>
    <property type="match status" value="1"/>
</dbReference>
<dbReference type="OrthoDB" id="9807233at2"/>
<dbReference type="Proteomes" id="UP000233398">
    <property type="component" value="Unassembled WGS sequence"/>
</dbReference>
<dbReference type="InterPro" id="IPR025249">
    <property type="entry name" value="TF_NusA_KH_1st"/>
</dbReference>
<dbReference type="AlphaFoldDB" id="A0A2N0VJL8"/>
<dbReference type="Gene3D" id="3.30.300.20">
    <property type="match status" value="2"/>
</dbReference>
<dbReference type="GO" id="GO:0006353">
    <property type="term" value="P:DNA-templated transcription termination"/>
    <property type="evidence" value="ECO:0007669"/>
    <property type="project" value="UniProtKB-UniRule"/>
</dbReference>
<dbReference type="Pfam" id="PF13184">
    <property type="entry name" value="KH_NusA_1st"/>
    <property type="match status" value="1"/>
</dbReference>
<dbReference type="HAMAP" id="MF_00945_B">
    <property type="entry name" value="NusA_B"/>
    <property type="match status" value="1"/>
</dbReference>
<dbReference type="InterPro" id="IPR012340">
    <property type="entry name" value="NA-bd_OB-fold"/>
</dbReference>
<evidence type="ECO:0000256" key="6">
    <source>
        <dbReference type="ARBA" id="ARBA00023163"/>
    </source>
</evidence>
<keyword evidence="10" id="KW-1185">Reference proteome</keyword>
<evidence type="ECO:0000256" key="4">
    <source>
        <dbReference type="ARBA" id="ARBA00022884"/>
    </source>
</evidence>
<proteinExistence type="inferred from homology"/>
<comment type="subunit">
    <text evidence="7">Monomer. Binds directly to the core enzyme of the DNA-dependent RNA polymerase and to nascent RNA.</text>
</comment>
<keyword evidence="3 7" id="KW-0889">Transcription antitermination</keyword>